<evidence type="ECO:0000256" key="2">
    <source>
        <dbReference type="SAM" id="Phobius"/>
    </source>
</evidence>
<feature type="transmembrane region" description="Helical" evidence="2">
    <location>
        <begin position="74"/>
        <end position="94"/>
    </location>
</feature>
<proteinExistence type="predicted"/>
<keyword evidence="2" id="KW-1133">Transmembrane helix</keyword>
<sequence length="467" mass="51985">MGCSQDMNNDLFCPNCGTKIKAGAQFCPNCGTKIKRAAKKSHPADQLKTKTEPVSPQRTTMKVPFGKKSQQFKMLLLAVAVVLVAVFFGLKSYYQPQKQLDRIITVFGDPSKNLSGYVTTDDPNLQKRITATNLKPVQKYFSKDHQKLANLETALKKNENYQGSYSLQRVGSVWLFFPKYKVNISVVYVNLHTNHVNFSFYKNSQKVGKTTQDSYSQKVGPLFPGIYTFTAMGNLSGRNISKKVERTINSNSKNIYLNIKTASFTLHGHPEANVYFNQRKIGQLNKNGTLKLKNYPVKKSLTGYTVYNSGKKKVRSKSININLLLKLGVRSISFNSKSSNSGSSKSTSADTAASSSTADSSDSSSSTDTSSVDTKYLTTDQVNDWILVHLKSQYNFNVTKDDFDFEQAKNDQGILEITVYENHDGPDMQAHNADPNTSPRVGTYSIDSNGNLYDEDTNQVVSTEYGK</sequence>
<dbReference type="AlphaFoldDB" id="A0A0R2CDF2"/>
<dbReference type="EMBL" id="AYYX01000048">
    <property type="protein sequence ID" value="KRM86409.1"/>
    <property type="molecule type" value="Genomic_DNA"/>
</dbReference>
<dbReference type="PANTHER" id="PTHR40038">
    <property type="entry name" value="MEMBRANE-ASSOCIATED PROTEIN TCAA"/>
    <property type="match status" value="1"/>
</dbReference>
<evidence type="ECO:0000256" key="1">
    <source>
        <dbReference type="SAM" id="MobiDB-lite"/>
    </source>
</evidence>
<evidence type="ECO:0000313" key="6">
    <source>
        <dbReference type="Proteomes" id="UP000051576"/>
    </source>
</evidence>
<keyword evidence="2" id="KW-0472">Membrane</keyword>
<dbReference type="InterPro" id="IPR054530">
    <property type="entry name" value="TcaA_4th"/>
</dbReference>
<feature type="region of interest" description="Disordered" evidence="1">
    <location>
        <begin position="335"/>
        <end position="372"/>
    </location>
</feature>
<feature type="domain" description="Zinc-ribbon" evidence="3">
    <location>
        <begin position="12"/>
        <end position="34"/>
    </location>
</feature>
<accession>A0A0R2CDF2</accession>
<keyword evidence="2" id="KW-0812">Transmembrane</keyword>
<evidence type="ECO:0000259" key="3">
    <source>
        <dbReference type="Pfam" id="PF13240"/>
    </source>
</evidence>
<dbReference type="PANTHER" id="PTHR40038:SF1">
    <property type="entry name" value="MEMBRANE-ASSOCIATED PROTEIN TCAA"/>
    <property type="match status" value="1"/>
</dbReference>
<dbReference type="Pfam" id="PF13240">
    <property type="entry name" value="Zn_Ribbon_1"/>
    <property type="match status" value="1"/>
</dbReference>
<evidence type="ECO:0000259" key="4">
    <source>
        <dbReference type="Pfam" id="PF22820"/>
    </source>
</evidence>
<protein>
    <submittedName>
        <fullName evidence="5">Uncharacterized protein</fullName>
    </submittedName>
</protein>
<evidence type="ECO:0000313" key="5">
    <source>
        <dbReference type="EMBL" id="KRM86409.1"/>
    </source>
</evidence>
<feature type="compositionally biased region" description="Basic and acidic residues" evidence="1">
    <location>
        <begin position="42"/>
        <end position="51"/>
    </location>
</feature>
<name>A0A0R2CDF2_9LACO</name>
<organism evidence="5 6">
    <name type="scientific">Liquorilactobacillus vini DSM 20605</name>
    <dbReference type="NCBI Taxonomy" id="1133569"/>
    <lineage>
        <taxon>Bacteria</taxon>
        <taxon>Bacillati</taxon>
        <taxon>Bacillota</taxon>
        <taxon>Bacilli</taxon>
        <taxon>Lactobacillales</taxon>
        <taxon>Lactobacillaceae</taxon>
        <taxon>Liquorilactobacillus</taxon>
    </lineage>
</organism>
<feature type="region of interest" description="Disordered" evidence="1">
    <location>
        <begin position="41"/>
        <end position="60"/>
    </location>
</feature>
<dbReference type="PATRIC" id="fig|1133569.4.peg.1676"/>
<dbReference type="STRING" id="1133569.FD21_GL001531"/>
<comment type="caution">
    <text evidence="5">The sequence shown here is derived from an EMBL/GenBank/DDBJ whole genome shotgun (WGS) entry which is preliminary data.</text>
</comment>
<dbReference type="Pfam" id="PF22820">
    <property type="entry name" value="TcaA_3rd_4th"/>
    <property type="match status" value="1"/>
</dbReference>
<reference evidence="5 6" key="1">
    <citation type="journal article" date="2015" name="Genome Announc.">
        <title>Expanding the biotechnology potential of lactobacilli through comparative genomics of 213 strains and associated genera.</title>
        <authorList>
            <person name="Sun Z."/>
            <person name="Harris H.M."/>
            <person name="McCann A."/>
            <person name="Guo C."/>
            <person name="Argimon S."/>
            <person name="Zhang W."/>
            <person name="Yang X."/>
            <person name="Jeffery I.B."/>
            <person name="Cooney J.C."/>
            <person name="Kagawa T.F."/>
            <person name="Liu W."/>
            <person name="Song Y."/>
            <person name="Salvetti E."/>
            <person name="Wrobel A."/>
            <person name="Rasinkangas P."/>
            <person name="Parkhill J."/>
            <person name="Rea M.C."/>
            <person name="O'Sullivan O."/>
            <person name="Ritari J."/>
            <person name="Douillard F.P."/>
            <person name="Paul Ross R."/>
            <person name="Yang R."/>
            <person name="Briner A.E."/>
            <person name="Felis G.E."/>
            <person name="de Vos W.M."/>
            <person name="Barrangou R."/>
            <person name="Klaenhammer T.R."/>
            <person name="Caufield P.W."/>
            <person name="Cui Y."/>
            <person name="Zhang H."/>
            <person name="O'Toole P.W."/>
        </authorList>
    </citation>
    <scope>NUCLEOTIDE SEQUENCE [LARGE SCALE GENOMIC DNA]</scope>
    <source>
        <strain evidence="5 6">DSM 20605</strain>
    </source>
</reference>
<keyword evidence="6" id="KW-1185">Reference proteome</keyword>
<feature type="domain" description="TcaA 4th" evidence="4">
    <location>
        <begin position="264"/>
        <end position="322"/>
    </location>
</feature>
<gene>
    <name evidence="5" type="ORF">FD21_GL001531</name>
</gene>
<dbReference type="InterPro" id="IPR026870">
    <property type="entry name" value="Zinc_ribbon_dom"/>
</dbReference>
<feature type="compositionally biased region" description="Low complexity" evidence="1">
    <location>
        <begin position="335"/>
        <end position="371"/>
    </location>
</feature>
<dbReference type="Proteomes" id="UP000051576">
    <property type="component" value="Unassembled WGS sequence"/>
</dbReference>